<dbReference type="Pfam" id="PF12770">
    <property type="entry name" value="CHAT"/>
    <property type="match status" value="1"/>
</dbReference>
<dbReference type="Proteomes" id="UP000615026">
    <property type="component" value="Unassembled WGS sequence"/>
</dbReference>
<dbReference type="SMART" id="SM00028">
    <property type="entry name" value="TPR"/>
    <property type="match status" value="5"/>
</dbReference>
<keyword evidence="4" id="KW-1185">Reference proteome</keyword>
<dbReference type="Pfam" id="PF13424">
    <property type="entry name" value="TPR_12"/>
    <property type="match status" value="1"/>
</dbReference>
<gene>
    <name evidence="3" type="ORF">IQ260_22790</name>
</gene>
<evidence type="ECO:0000313" key="3">
    <source>
        <dbReference type="EMBL" id="MBE9069478.1"/>
    </source>
</evidence>
<dbReference type="InterPro" id="IPR024983">
    <property type="entry name" value="CHAT_dom"/>
</dbReference>
<organism evidence="3 4">
    <name type="scientific">Leptolyngbya cf. ectocarpi LEGE 11479</name>
    <dbReference type="NCBI Taxonomy" id="1828722"/>
    <lineage>
        <taxon>Bacteria</taxon>
        <taxon>Bacillati</taxon>
        <taxon>Cyanobacteriota</taxon>
        <taxon>Cyanophyceae</taxon>
        <taxon>Leptolyngbyales</taxon>
        <taxon>Leptolyngbyaceae</taxon>
        <taxon>Leptolyngbya group</taxon>
        <taxon>Leptolyngbya</taxon>
    </lineage>
</organism>
<dbReference type="InterPro" id="IPR011990">
    <property type="entry name" value="TPR-like_helical_dom_sf"/>
</dbReference>
<dbReference type="Gene3D" id="1.25.40.10">
    <property type="entry name" value="Tetratricopeptide repeat domain"/>
    <property type="match status" value="4"/>
</dbReference>
<dbReference type="PANTHER" id="PTHR10098">
    <property type="entry name" value="RAPSYN-RELATED"/>
    <property type="match status" value="1"/>
</dbReference>
<dbReference type="InterPro" id="IPR019734">
    <property type="entry name" value="TPR_rpt"/>
</dbReference>
<feature type="repeat" description="TPR" evidence="1">
    <location>
        <begin position="660"/>
        <end position="693"/>
    </location>
</feature>
<dbReference type="PROSITE" id="PS50005">
    <property type="entry name" value="TPR"/>
    <property type="match status" value="2"/>
</dbReference>
<evidence type="ECO:0000259" key="2">
    <source>
        <dbReference type="Pfam" id="PF12770"/>
    </source>
</evidence>
<dbReference type="EMBL" id="JADEXP010000279">
    <property type="protein sequence ID" value="MBE9069478.1"/>
    <property type="molecule type" value="Genomic_DNA"/>
</dbReference>
<feature type="repeat" description="TPR" evidence="1">
    <location>
        <begin position="541"/>
        <end position="574"/>
    </location>
</feature>
<evidence type="ECO:0000256" key="1">
    <source>
        <dbReference type="PROSITE-ProRule" id="PRU00339"/>
    </source>
</evidence>
<dbReference type="Pfam" id="PF13181">
    <property type="entry name" value="TPR_8"/>
    <property type="match status" value="1"/>
</dbReference>
<protein>
    <submittedName>
        <fullName evidence="3">CHAT domain-containing protein</fullName>
    </submittedName>
</protein>
<dbReference type="SUPFAM" id="SSF48452">
    <property type="entry name" value="TPR-like"/>
    <property type="match status" value="3"/>
</dbReference>
<dbReference type="PANTHER" id="PTHR10098:SF112">
    <property type="entry name" value="SLR0380 PROTEIN"/>
    <property type="match status" value="1"/>
</dbReference>
<sequence>MKCTIRAFMIVILQGKSMVSFRRCAVSLALLMTLGPVGAVVFPAHHLSIVQATDEQTTPDTLEALEEELATFWVQELADLLDVYLPQIEGAPQAYLQEIQKQLTQYEQSISPNKAESLAALLAQSRERVLVDEEPSAKLRLLSLQLLETAVIIYGAFGKDIEQVEVHQVSGKAYAEEFFSLRSLHHFKQAREIYERHELSEKVNQVDTNIQDFAIGLNPKLKLLNKRLAHFRNLSDYASVAQIAGLIAWTYKDLEQDDLYLAFLKEAFEASKIAEDRIVGAGTAYQIGIFYLNALNDLDTAKDFFQQALDLSLEIDTTNPRSDPQTENQIERLRVLIQSGELTEETHPDFIAAKDELIEHQRNNRYKEAAETLLHKIVYGYEYYFEEYEKAAEYAEQALEIYREIGDLWGEQSALGRLAWLYRQRLNQPEIARSYSLQSIRVAQEINDPQGVRNSVQNFIFQESSPSNLETTNAETNRYFHSCFGESCNLFPPSTIIFANGSGYSFMIENHREQIRLISLANEIYFYLKDTDRLTVHDAPAFDYERTAAIYANSGDYDNALSYFKRALNTHLEIDDWYNASRLLALIGYGYLNIFEDIDQAIIFHHRAWLATELGYFYNSQEYLSLLHPPYIEGNQFFSKISAAYLRHSQESNDPTIVRSAQLLSTGYQKLQIGQQESAIDDFEEALRLREQSSIGDLSSIEETAHIQRQLSYIYLTKRNPDSASTFLAQAVTGYQTIGATREAAALNDALGWIYFETKQYKASLAAFLQALTIYQDAKNPRQQATMLANIGFLFEQQDKPELAVIFYKQYVNLSESLRKDLKALPLGRRQNRELLQPSELYRHLADLLLQQNRVLEAQQVLDLLKVQELDDYLGNVRGNTQTQAGIDLATIEQKIDNRAVAVGQSLLALNSVNFTELSPTDRASLRDYRSELIDEQKKIIQDFEDFIASSDIQDLVSQLSEAASEQDVLTQLDKFTNLQNNLESIGQNTVLIYPLILKNRLELILVTPFSEPARYSVSVDRDELNAAIIEFREALDNPYSDPKAIAQKLYNWLIAPMANDLEALGAETLIYAPDGALRYIPLAALHDGNQWLAEQFQINHITAVSLDDLNIQPQRTDPSVLTAVFSEGSEEVTISDRTFSFNGLPFAGKEVEDITSLFPNTTQLANETFHLGAVETEMYNKNIIHLATHATFLPGSSKDSFILLGDGSHVTLDHIQNQWKGLLNNVDLFVLSACETGLGGSELGNGEEILGFGYLMQEAGAAASIASLWQVSDGGTQALMNAFYTALRNGHTKAKALQLAQQALISNDLSLVGDARSTGIAIVSSQTGEETTPAGSLNHPYYWAPFILIGNGL</sequence>
<name>A0A928ZXY5_LEPEC</name>
<feature type="domain" description="CHAT" evidence="2">
    <location>
        <begin position="1045"/>
        <end position="1352"/>
    </location>
</feature>
<dbReference type="RefSeq" id="WP_193995379.1">
    <property type="nucleotide sequence ID" value="NZ_JADEXP010000279.1"/>
</dbReference>
<accession>A0A928ZXY5</accession>
<reference evidence="3" key="1">
    <citation type="submission" date="2020-10" db="EMBL/GenBank/DDBJ databases">
        <authorList>
            <person name="Castelo-Branco R."/>
            <person name="Eusebio N."/>
            <person name="Adriana R."/>
            <person name="Vieira A."/>
            <person name="Brugerolle De Fraissinette N."/>
            <person name="Rezende De Castro R."/>
            <person name="Schneider M.P."/>
            <person name="Vasconcelos V."/>
            <person name="Leao P.N."/>
        </authorList>
    </citation>
    <scope>NUCLEOTIDE SEQUENCE</scope>
    <source>
        <strain evidence="3">LEGE 11479</strain>
    </source>
</reference>
<evidence type="ECO:0000313" key="4">
    <source>
        <dbReference type="Proteomes" id="UP000615026"/>
    </source>
</evidence>
<keyword evidence="1" id="KW-0802">TPR repeat</keyword>
<comment type="caution">
    <text evidence="3">The sequence shown here is derived from an EMBL/GenBank/DDBJ whole genome shotgun (WGS) entry which is preliminary data.</text>
</comment>
<proteinExistence type="predicted"/>